<feature type="transmembrane region" description="Helical" evidence="9">
    <location>
        <begin position="392"/>
        <end position="410"/>
    </location>
</feature>
<evidence type="ECO:0000256" key="2">
    <source>
        <dbReference type="ARBA" id="ARBA00022448"/>
    </source>
</evidence>
<comment type="subcellular location">
    <subcellularLocation>
        <location evidence="1">Cell membrane</location>
        <topology evidence="1">Multi-pass membrane protein</topology>
    </subcellularLocation>
</comment>
<feature type="transmembrane region" description="Helical" evidence="9">
    <location>
        <begin position="28"/>
        <end position="50"/>
    </location>
</feature>
<evidence type="ECO:0000256" key="1">
    <source>
        <dbReference type="ARBA" id="ARBA00004651"/>
    </source>
</evidence>
<keyword evidence="2 8" id="KW-0813">Transport</keyword>
<keyword evidence="6 9" id="KW-1133">Transmembrane helix</keyword>
<dbReference type="PANTHER" id="PTHR33989">
    <property type="match status" value="1"/>
</dbReference>
<dbReference type="InterPro" id="IPR004501">
    <property type="entry name" value="PTS_EIIC_3"/>
</dbReference>
<dbReference type="Pfam" id="PF02378">
    <property type="entry name" value="PTS_EIIC"/>
    <property type="match status" value="1"/>
</dbReference>
<dbReference type="GO" id="GO:0009401">
    <property type="term" value="P:phosphoenolpyruvate-dependent sugar phosphotransferase system"/>
    <property type="evidence" value="ECO:0007669"/>
    <property type="project" value="InterPro"/>
</dbReference>
<evidence type="ECO:0000256" key="8">
    <source>
        <dbReference type="PIRNR" id="PIRNR006351"/>
    </source>
</evidence>
<organism evidence="12 13">
    <name type="scientific">Clostridium neonatale</name>
    <dbReference type="NCBI Taxonomy" id="137838"/>
    <lineage>
        <taxon>Bacteria</taxon>
        <taxon>Bacillati</taxon>
        <taxon>Bacillota</taxon>
        <taxon>Clostridia</taxon>
        <taxon>Eubacteriales</taxon>
        <taxon>Clostridiaceae</taxon>
        <taxon>Clostridium</taxon>
    </lineage>
</organism>
<evidence type="ECO:0000259" key="10">
    <source>
        <dbReference type="PROSITE" id="PS51105"/>
    </source>
</evidence>
<evidence type="ECO:0000313" key="13">
    <source>
        <dbReference type="Proteomes" id="UP000220840"/>
    </source>
</evidence>
<dbReference type="GO" id="GO:1901264">
    <property type="term" value="P:carbohydrate derivative transport"/>
    <property type="evidence" value="ECO:0007669"/>
    <property type="project" value="TreeGrafter"/>
</dbReference>
<dbReference type="OrthoDB" id="1641940at2"/>
<feature type="transmembrane region" description="Helical" evidence="9">
    <location>
        <begin position="101"/>
        <end position="119"/>
    </location>
</feature>
<keyword evidence="4 8" id="KW-0762">Sugar transport</keyword>
<comment type="function">
    <text evidence="8">The phosphoenolpyruvate-dependent sugar phosphotransferase system (PTS), a major carbohydrate active -transport system, catalyzes the phosphorylation of incoming sugar substrates concomitant with their translocation across the cell membrane.</text>
</comment>
<evidence type="ECO:0000256" key="9">
    <source>
        <dbReference type="SAM" id="Phobius"/>
    </source>
</evidence>
<keyword evidence="5 9" id="KW-0812">Transmembrane</keyword>
<evidence type="ECO:0000256" key="5">
    <source>
        <dbReference type="ARBA" id="ARBA00022692"/>
    </source>
</evidence>
<evidence type="ECO:0000313" key="11">
    <source>
        <dbReference type="EMBL" id="CAI3678461.1"/>
    </source>
</evidence>
<reference evidence="12 13" key="1">
    <citation type="submission" date="2017-10" db="EMBL/GenBank/DDBJ databases">
        <title>Effective Description of Clostridium neonatale sp. nov. linked to necrotizing enterocolitis in neonates and a clarification of species assignable to the genus Clostridium (Prazmowski 1880) emend. Lawson and Rainey 2016.</title>
        <authorList>
            <person name="Bernard K."/>
            <person name="Burdz T."/>
            <person name="Wiebe D."/>
            <person name="Balcewich B."/>
            <person name="Alfa M."/>
            <person name="Bernier A.-M."/>
        </authorList>
    </citation>
    <scope>NUCLEOTIDE SEQUENCE [LARGE SCALE GENOMIC DNA]</scope>
    <source>
        <strain evidence="12 13">LCDC99A005</strain>
    </source>
</reference>
<evidence type="ECO:0000256" key="3">
    <source>
        <dbReference type="ARBA" id="ARBA00022475"/>
    </source>
</evidence>
<dbReference type="EMBL" id="CAMTCP010000273">
    <property type="protein sequence ID" value="CAI3678461.1"/>
    <property type="molecule type" value="Genomic_DNA"/>
</dbReference>
<dbReference type="PIRSF" id="PIRSF006351">
    <property type="entry name" value="PTS_EIIC-Cellobiose"/>
    <property type="match status" value="1"/>
</dbReference>
<accession>A0A2A7MEH5</accession>
<reference evidence="11" key="2">
    <citation type="submission" date="2022-10" db="EMBL/GenBank/DDBJ databases">
        <authorList>
            <person name="Aires J."/>
            <person name="Mesa V."/>
        </authorList>
    </citation>
    <scope>NUCLEOTIDE SEQUENCE</scope>
    <source>
        <strain evidence="11">Clostridium neonatale JD116</strain>
    </source>
</reference>
<feature type="transmembrane region" description="Helical" evidence="9">
    <location>
        <begin position="177"/>
        <end position="196"/>
    </location>
</feature>
<sequence>MIDKLEKIFIPLAEKIGKNRYLLAIRDGFLLTTPLLIIGSFFLLVANFPIPNWVEFWAKFFGDNWTSYMSKPTNATFDIMAIFAVIGIAYSFSRELNVDKLSGAAVALVSWFILMPYSVTDGNVTLPGIPLGWIGSKGIFVGIITAFISVHIYAFVKKKGWMIKMPEGVPPAVTQSFEALVPSAVVLTIFFLINILFSLTPYGNAFDFIFKCLQGPLQSLGSTVGAVLIAMGFQHVFWFFGINGGSIVGSIMQPILTPLSMENLAAYQAGNPLPHVINQQFYDLFTTFGGAGSTLSMVIAMVLFCKSKRIKDLSRISFAPALFGINEPIIFGLPIVLNPMILIPFLLTPLINILVSYFVMLSGLVPFCSGVSLPWTTPVIISGFLTTGWRGALLQLILLIGGIFIYMPFVKMMDKQYIKDEVESVSDSDNAISFDDL</sequence>
<dbReference type="Proteomes" id="UP001189143">
    <property type="component" value="Unassembled WGS sequence"/>
</dbReference>
<dbReference type="EMBL" id="PDCJ01000002">
    <property type="protein sequence ID" value="PEG29960.1"/>
    <property type="molecule type" value="Genomic_DNA"/>
</dbReference>
<feature type="transmembrane region" description="Helical" evidence="9">
    <location>
        <begin position="284"/>
        <end position="304"/>
    </location>
</feature>
<dbReference type="Proteomes" id="UP000220840">
    <property type="component" value="Unassembled WGS sequence"/>
</dbReference>
<keyword evidence="7 8" id="KW-0472">Membrane</keyword>
<feature type="domain" description="PTS EIIC type-3" evidence="10">
    <location>
        <begin position="5"/>
        <end position="409"/>
    </location>
</feature>
<dbReference type="InterPro" id="IPR003352">
    <property type="entry name" value="PTS_EIIC"/>
</dbReference>
<evidence type="ECO:0000256" key="6">
    <source>
        <dbReference type="ARBA" id="ARBA00022989"/>
    </source>
</evidence>
<dbReference type="AlphaFoldDB" id="A0A2A7MEH5"/>
<feature type="transmembrane region" description="Helical" evidence="9">
    <location>
        <begin position="139"/>
        <end position="156"/>
    </location>
</feature>
<dbReference type="NCBIfam" id="TIGR00359">
    <property type="entry name" value="cello_pts_IIC"/>
    <property type="match status" value="1"/>
</dbReference>
<dbReference type="GO" id="GO:0008982">
    <property type="term" value="F:protein-N(PI)-phosphohistidine-sugar phosphotransferase activity"/>
    <property type="evidence" value="ECO:0007669"/>
    <property type="project" value="UniProtKB-UniRule"/>
</dbReference>
<keyword evidence="13" id="KW-1185">Reference proteome</keyword>
<dbReference type="GO" id="GO:0005886">
    <property type="term" value="C:plasma membrane"/>
    <property type="evidence" value="ECO:0007669"/>
    <property type="project" value="UniProtKB-SubCell"/>
</dbReference>
<dbReference type="InterPro" id="IPR051088">
    <property type="entry name" value="PTS_Sugar-EIIC/EIIB"/>
</dbReference>
<protein>
    <recommendedName>
        <fullName evidence="8">Permease IIC component</fullName>
    </recommendedName>
</protein>
<proteinExistence type="predicted"/>
<dbReference type="PANTHER" id="PTHR33989:SF11">
    <property type="entry name" value="LICHENAN PERMEASE IIC COMPONENT"/>
    <property type="match status" value="1"/>
</dbReference>
<dbReference type="NCBIfam" id="TIGR00410">
    <property type="entry name" value="lacE"/>
    <property type="match status" value="1"/>
</dbReference>
<gene>
    <name evidence="12" type="primary">celB</name>
    <name evidence="11" type="ORF">CNEO2_720019</name>
    <name evidence="12" type="ORF">CQ394_15065</name>
</gene>
<keyword evidence="3 8" id="KW-1003">Cell membrane</keyword>
<name>A0A2A7MEH5_9CLOT</name>
<comment type="caution">
    <text evidence="12">The sequence shown here is derived from an EMBL/GenBank/DDBJ whole genome shotgun (WGS) entry which is preliminary data.</text>
</comment>
<evidence type="ECO:0000256" key="7">
    <source>
        <dbReference type="ARBA" id="ARBA00023136"/>
    </source>
</evidence>
<dbReference type="RefSeq" id="WP_058294131.1">
    <property type="nucleotide sequence ID" value="NZ_CAKJVF010000273.1"/>
</dbReference>
<evidence type="ECO:0000256" key="4">
    <source>
        <dbReference type="ARBA" id="ARBA00022597"/>
    </source>
</evidence>
<dbReference type="InterPro" id="IPR004796">
    <property type="entry name" value="PTS_IIC_cello"/>
</dbReference>
<evidence type="ECO:0000313" key="12">
    <source>
        <dbReference type="EMBL" id="PEG29960.1"/>
    </source>
</evidence>
<dbReference type="PROSITE" id="PS51105">
    <property type="entry name" value="PTS_EIIC_TYPE_3"/>
    <property type="match status" value="1"/>
</dbReference>
<feature type="transmembrane region" description="Helical" evidence="9">
    <location>
        <begin position="75"/>
        <end position="92"/>
    </location>
</feature>
<dbReference type="STRING" id="137838.GCA_001458595_01247"/>